<proteinExistence type="predicted"/>
<dbReference type="GO" id="GO:0006310">
    <property type="term" value="P:DNA recombination"/>
    <property type="evidence" value="ECO:0007669"/>
    <property type="project" value="UniProtKB-KW"/>
</dbReference>
<keyword evidence="5" id="KW-0479">Metal-binding</keyword>
<sequence>MDKYGTDIACLSETKKKGQAYKNIDDYMHIWSGGEKSYRAKTGDNGKSIKEDRLELNDSVTLGDNSVLKVTGKGRVEVRNLIKNQWTYAVINEVFCIPELKRNLLSESVFTGKGKQQKSSSKSCEKRETKAGGLIHCDVGGPLPQPSVSRFYYFLLMKDDYSHFRLVRFLRHKSDVIDELNDFIQLCEYQGNNKKVYTLISNCELEFCNKEVNELLKNKGIDHNTNAPYTQEQNARVEREMRAVMESARTMLFDRKLPSYLKVDTTPYELWTGRKPSLRHTKIFGSPAFALIPSQLRNKLAEKKTECVKQETPNVEPTEKEGNEAEIVQPVEKQVLEENVLNEEEEDDNNYEVVRKRRVSKMPAKYKYPRSFKEAVQSGWKDSIEAELKAHEENETWEIVDRPDGFEVIDSK</sequence>
<evidence type="ECO:0000256" key="14">
    <source>
        <dbReference type="ARBA" id="ARBA00023113"/>
    </source>
</evidence>
<accession>A0A8K0CSZ1</accession>
<dbReference type="GO" id="GO:0046872">
    <property type="term" value="F:metal ion binding"/>
    <property type="evidence" value="ECO:0007669"/>
    <property type="project" value="UniProtKB-KW"/>
</dbReference>
<dbReference type="GO" id="GO:0003964">
    <property type="term" value="F:RNA-directed DNA polymerase activity"/>
    <property type="evidence" value="ECO:0007669"/>
    <property type="project" value="UniProtKB-KW"/>
</dbReference>
<dbReference type="InterPro" id="IPR001584">
    <property type="entry name" value="Integrase_cat-core"/>
</dbReference>
<name>A0A8K0CSZ1_IGNLU</name>
<comment type="function">
    <text evidence="1">The aspartyl protease (PR) mediates the proteolytic cleavages of the Gag and Gag-Pol polyproteins after assembly of the VLP.</text>
</comment>
<organism evidence="17 18">
    <name type="scientific">Ignelater luminosus</name>
    <name type="common">Cucubano</name>
    <name type="synonym">Pyrophorus luminosus</name>
    <dbReference type="NCBI Taxonomy" id="2038154"/>
    <lineage>
        <taxon>Eukaryota</taxon>
        <taxon>Metazoa</taxon>
        <taxon>Ecdysozoa</taxon>
        <taxon>Arthropoda</taxon>
        <taxon>Hexapoda</taxon>
        <taxon>Insecta</taxon>
        <taxon>Pterygota</taxon>
        <taxon>Neoptera</taxon>
        <taxon>Endopterygota</taxon>
        <taxon>Coleoptera</taxon>
        <taxon>Polyphaga</taxon>
        <taxon>Elateriformia</taxon>
        <taxon>Elateroidea</taxon>
        <taxon>Elateridae</taxon>
        <taxon>Agrypninae</taxon>
        <taxon>Pyrophorini</taxon>
        <taxon>Ignelater</taxon>
    </lineage>
</organism>
<evidence type="ECO:0000256" key="4">
    <source>
        <dbReference type="ARBA" id="ARBA00022722"/>
    </source>
</evidence>
<dbReference type="PANTHER" id="PTHR42648">
    <property type="entry name" value="TRANSPOSASE, PUTATIVE-RELATED"/>
    <property type="match status" value="1"/>
</dbReference>
<dbReference type="GO" id="GO:0008233">
    <property type="term" value="F:peptidase activity"/>
    <property type="evidence" value="ECO:0007669"/>
    <property type="project" value="UniProtKB-KW"/>
</dbReference>
<dbReference type="InterPro" id="IPR054722">
    <property type="entry name" value="PolX-like_BBD"/>
</dbReference>
<evidence type="ECO:0000256" key="13">
    <source>
        <dbReference type="ARBA" id="ARBA00022932"/>
    </source>
</evidence>
<keyword evidence="13" id="KW-0548">Nucleotidyltransferase</keyword>
<evidence type="ECO:0000256" key="12">
    <source>
        <dbReference type="ARBA" id="ARBA00022918"/>
    </source>
</evidence>
<evidence type="ECO:0000256" key="10">
    <source>
        <dbReference type="ARBA" id="ARBA00022842"/>
    </source>
</evidence>
<dbReference type="EMBL" id="VTPC01008268">
    <property type="protein sequence ID" value="KAF2893075.1"/>
    <property type="molecule type" value="Genomic_DNA"/>
</dbReference>
<feature type="domain" description="Integrase catalytic" evidence="16">
    <location>
        <begin position="127"/>
        <end position="295"/>
    </location>
</feature>
<dbReference type="GO" id="GO:0006508">
    <property type="term" value="P:proteolysis"/>
    <property type="evidence" value="ECO:0007669"/>
    <property type="project" value="UniProtKB-KW"/>
</dbReference>
<evidence type="ECO:0000313" key="17">
    <source>
        <dbReference type="EMBL" id="KAF2893075.1"/>
    </source>
</evidence>
<keyword evidence="9" id="KW-0067">ATP-binding</keyword>
<dbReference type="GO" id="GO:0005524">
    <property type="term" value="F:ATP binding"/>
    <property type="evidence" value="ECO:0007669"/>
    <property type="project" value="UniProtKB-KW"/>
</dbReference>
<keyword evidence="4" id="KW-0540">Nuclease</keyword>
<evidence type="ECO:0000256" key="11">
    <source>
        <dbReference type="ARBA" id="ARBA00022908"/>
    </source>
</evidence>
<keyword evidence="11" id="KW-0229">DNA integration</keyword>
<keyword evidence="13" id="KW-0808">Transferase</keyword>
<evidence type="ECO:0000256" key="7">
    <source>
        <dbReference type="ARBA" id="ARBA00022759"/>
    </source>
</evidence>
<keyword evidence="8" id="KW-0378">Hydrolase</keyword>
<dbReference type="GO" id="GO:0015074">
    <property type="term" value="P:DNA integration"/>
    <property type="evidence" value="ECO:0007669"/>
    <property type="project" value="UniProtKB-KW"/>
</dbReference>
<protein>
    <recommendedName>
        <fullName evidence="16">Integrase catalytic domain-containing protein</fullName>
    </recommendedName>
</protein>
<keyword evidence="10" id="KW-0460">Magnesium</keyword>
<comment type="caution">
    <text evidence="17">The sequence shown here is derived from an EMBL/GenBank/DDBJ whole genome shotgun (WGS) entry which is preliminary data.</text>
</comment>
<evidence type="ECO:0000256" key="3">
    <source>
        <dbReference type="ARBA" id="ARBA00022670"/>
    </source>
</evidence>
<dbReference type="PANTHER" id="PTHR42648:SF11">
    <property type="entry name" value="TRANSPOSON TY4-P GAG-POL POLYPROTEIN"/>
    <property type="match status" value="1"/>
</dbReference>
<keyword evidence="14" id="KW-0917">Virion maturation</keyword>
<evidence type="ECO:0000256" key="5">
    <source>
        <dbReference type="ARBA" id="ARBA00022723"/>
    </source>
</evidence>
<evidence type="ECO:0000256" key="15">
    <source>
        <dbReference type="ARBA" id="ARBA00023172"/>
    </source>
</evidence>
<keyword evidence="13" id="KW-0239">DNA-directed DNA polymerase</keyword>
<keyword evidence="6" id="KW-0547">Nucleotide-binding</keyword>
<dbReference type="Proteomes" id="UP000801492">
    <property type="component" value="Unassembled WGS sequence"/>
</dbReference>
<keyword evidence="2" id="KW-1188">Viral release from host cell</keyword>
<keyword evidence="3" id="KW-0645">Protease</keyword>
<dbReference type="PROSITE" id="PS50994">
    <property type="entry name" value="INTEGRASE"/>
    <property type="match status" value="1"/>
</dbReference>
<keyword evidence="18" id="KW-1185">Reference proteome</keyword>
<dbReference type="Pfam" id="PF22936">
    <property type="entry name" value="Pol_BBD"/>
    <property type="match status" value="1"/>
</dbReference>
<gene>
    <name evidence="17" type="ORF">ILUMI_13098</name>
</gene>
<evidence type="ECO:0000256" key="9">
    <source>
        <dbReference type="ARBA" id="ARBA00022840"/>
    </source>
</evidence>
<evidence type="ECO:0000256" key="6">
    <source>
        <dbReference type="ARBA" id="ARBA00022741"/>
    </source>
</evidence>
<dbReference type="InterPro" id="IPR012337">
    <property type="entry name" value="RNaseH-like_sf"/>
</dbReference>
<evidence type="ECO:0000256" key="8">
    <source>
        <dbReference type="ARBA" id="ARBA00022801"/>
    </source>
</evidence>
<dbReference type="GO" id="GO:0003676">
    <property type="term" value="F:nucleic acid binding"/>
    <property type="evidence" value="ECO:0007669"/>
    <property type="project" value="InterPro"/>
</dbReference>
<dbReference type="OrthoDB" id="8048471at2759"/>
<dbReference type="InterPro" id="IPR036397">
    <property type="entry name" value="RNaseH_sf"/>
</dbReference>
<dbReference type="AlphaFoldDB" id="A0A8K0CSZ1"/>
<dbReference type="GO" id="GO:0004519">
    <property type="term" value="F:endonuclease activity"/>
    <property type="evidence" value="ECO:0007669"/>
    <property type="project" value="UniProtKB-KW"/>
</dbReference>
<reference evidence="17" key="1">
    <citation type="submission" date="2019-08" db="EMBL/GenBank/DDBJ databases">
        <title>The genome of the North American firefly Photinus pyralis.</title>
        <authorList>
            <consortium name="Photinus pyralis genome working group"/>
            <person name="Fallon T.R."/>
            <person name="Sander Lower S.E."/>
            <person name="Weng J.-K."/>
        </authorList>
    </citation>
    <scope>NUCLEOTIDE SEQUENCE</scope>
    <source>
        <strain evidence="17">TRF0915ILg1</strain>
        <tissue evidence="17">Whole body</tissue>
    </source>
</reference>
<evidence type="ECO:0000259" key="16">
    <source>
        <dbReference type="PROSITE" id="PS50994"/>
    </source>
</evidence>
<dbReference type="Gene3D" id="3.30.420.10">
    <property type="entry name" value="Ribonuclease H-like superfamily/Ribonuclease H"/>
    <property type="match status" value="1"/>
</dbReference>
<dbReference type="SUPFAM" id="SSF53098">
    <property type="entry name" value="Ribonuclease H-like"/>
    <property type="match status" value="1"/>
</dbReference>
<evidence type="ECO:0000256" key="2">
    <source>
        <dbReference type="ARBA" id="ARBA00022612"/>
    </source>
</evidence>
<evidence type="ECO:0000313" key="18">
    <source>
        <dbReference type="Proteomes" id="UP000801492"/>
    </source>
</evidence>
<evidence type="ECO:0000256" key="1">
    <source>
        <dbReference type="ARBA" id="ARBA00002180"/>
    </source>
</evidence>
<dbReference type="GO" id="GO:0003887">
    <property type="term" value="F:DNA-directed DNA polymerase activity"/>
    <property type="evidence" value="ECO:0007669"/>
    <property type="project" value="UniProtKB-KW"/>
</dbReference>
<keyword evidence="12" id="KW-0695">RNA-directed DNA polymerase</keyword>
<keyword evidence="15" id="KW-0233">DNA recombination</keyword>
<keyword evidence="7" id="KW-0255">Endonuclease</keyword>
<dbReference type="InterPro" id="IPR039537">
    <property type="entry name" value="Retrotran_Ty1/copia-like"/>
</dbReference>